<evidence type="ECO:0000313" key="3">
    <source>
        <dbReference type="EMBL" id="TGE09851.1"/>
    </source>
</evidence>
<evidence type="ECO:0000256" key="1">
    <source>
        <dbReference type="SAM" id="MobiDB-lite"/>
    </source>
</evidence>
<dbReference type="AlphaFoldDB" id="A0A4Z0PCA3"/>
<dbReference type="Pfam" id="PF21784">
    <property type="entry name" value="Bflower"/>
    <property type="match status" value="1"/>
</dbReference>
<feature type="domain" description="4-fold beta flower" evidence="2">
    <location>
        <begin position="13"/>
        <end position="133"/>
    </location>
</feature>
<proteinExistence type="predicted"/>
<dbReference type="EMBL" id="SRLA01000001">
    <property type="protein sequence ID" value="TGE09851.1"/>
    <property type="molecule type" value="Genomic_DNA"/>
</dbReference>
<sequence>MIPELYNLLLIMIPLYNTAGKQVVYADDACRALYDAEGKVVAWFDEELLYSLNGRYLGWVYQGWVYDRNGHPALFAENAIGGPERPPLNNLARAMPKRMKLASLPMPLPQRQPRPARRNRASSWSPRSGAAYFTQ</sequence>
<protein>
    <recommendedName>
        <fullName evidence="2">4-fold beta flower domain-containing protein</fullName>
    </recommendedName>
</protein>
<evidence type="ECO:0000259" key="2">
    <source>
        <dbReference type="Pfam" id="PF21784"/>
    </source>
</evidence>
<dbReference type="InterPro" id="IPR048911">
    <property type="entry name" value="Bflower"/>
</dbReference>
<dbReference type="OrthoDB" id="7068845at2"/>
<evidence type="ECO:0000313" key="4">
    <source>
        <dbReference type="Proteomes" id="UP000298337"/>
    </source>
</evidence>
<dbReference type="Proteomes" id="UP000298337">
    <property type="component" value="Unassembled WGS sequence"/>
</dbReference>
<accession>A0A4Z0PCA3</accession>
<organism evidence="3 4">
    <name type="scientific">Hymenobacter fodinae</name>
    <dbReference type="NCBI Taxonomy" id="2510796"/>
    <lineage>
        <taxon>Bacteria</taxon>
        <taxon>Pseudomonadati</taxon>
        <taxon>Bacteroidota</taxon>
        <taxon>Cytophagia</taxon>
        <taxon>Cytophagales</taxon>
        <taxon>Hymenobacteraceae</taxon>
        <taxon>Hymenobacter</taxon>
    </lineage>
</organism>
<comment type="caution">
    <text evidence="3">The sequence shown here is derived from an EMBL/GenBank/DDBJ whole genome shotgun (WGS) entry which is preliminary data.</text>
</comment>
<keyword evidence="4" id="KW-1185">Reference proteome</keyword>
<dbReference type="RefSeq" id="WP_135430955.1">
    <property type="nucleotide sequence ID" value="NZ_SRLA01000001.1"/>
</dbReference>
<reference evidence="3 4" key="1">
    <citation type="submission" date="2019-04" db="EMBL/GenBank/DDBJ databases">
        <authorList>
            <person name="Feng G."/>
            <person name="Zhang J."/>
            <person name="Zhu H."/>
        </authorList>
    </citation>
    <scope>NUCLEOTIDE SEQUENCE [LARGE SCALE GENOMIC DNA]</scope>
    <source>
        <strain evidence="3 4">92R-1</strain>
    </source>
</reference>
<feature type="region of interest" description="Disordered" evidence="1">
    <location>
        <begin position="105"/>
        <end position="135"/>
    </location>
</feature>
<name>A0A4Z0PCA3_9BACT</name>
<gene>
    <name evidence="3" type="ORF">EU556_03230</name>
</gene>